<dbReference type="InterPro" id="IPR051045">
    <property type="entry name" value="TonB-dependent_transducer"/>
</dbReference>
<comment type="caution">
    <text evidence="11">The sequence shown here is derived from an EMBL/GenBank/DDBJ whole genome shotgun (WGS) entry which is preliminary data.</text>
</comment>
<dbReference type="GO" id="GO:0015031">
    <property type="term" value="P:protein transport"/>
    <property type="evidence" value="ECO:0007669"/>
    <property type="project" value="UniProtKB-KW"/>
</dbReference>
<evidence type="ECO:0000256" key="8">
    <source>
        <dbReference type="ARBA" id="ARBA00022989"/>
    </source>
</evidence>
<evidence type="ECO:0000256" key="4">
    <source>
        <dbReference type="ARBA" id="ARBA00022475"/>
    </source>
</evidence>
<evidence type="ECO:0000256" key="3">
    <source>
        <dbReference type="ARBA" id="ARBA00022448"/>
    </source>
</evidence>
<feature type="domain" description="TonB C-terminal" evidence="10">
    <location>
        <begin position="78"/>
        <end position="174"/>
    </location>
</feature>
<evidence type="ECO:0000256" key="2">
    <source>
        <dbReference type="ARBA" id="ARBA00006555"/>
    </source>
</evidence>
<reference evidence="11 12" key="1">
    <citation type="submission" date="2019-02" db="EMBL/GenBank/DDBJ databases">
        <title>Dyella amyloliquefaciens sp. nov., isolated from forest soil.</title>
        <authorList>
            <person name="Gao Z.-H."/>
            <person name="Qiu L.-H."/>
        </authorList>
    </citation>
    <scope>NUCLEOTIDE SEQUENCE [LARGE SCALE GENOMIC DNA]</scope>
    <source>
        <strain evidence="11 12">KACC 12747</strain>
    </source>
</reference>
<organism evidence="11 12">
    <name type="scientific">Dyella soli</name>
    <dbReference type="NCBI Taxonomy" id="522319"/>
    <lineage>
        <taxon>Bacteria</taxon>
        <taxon>Pseudomonadati</taxon>
        <taxon>Pseudomonadota</taxon>
        <taxon>Gammaproteobacteria</taxon>
        <taxon>Lysobacterales</taxon>
        <taxon>Rhodanobacteraceae</taxon>
        <taxon>Dyella</taxon>
    </lineage>
</organism>
<dbReference type="Proteomes" id="UP000291822">
    <property type="component" value="Unassembled WGS sequence"/>
</dbReference>
<keyword evidence="8" id="KW-1133">Transmembrane helix</keyword>
<dbReference type="PANTHER" id="PTHR33446">
    <property type="entry name" value="PROTEIN TONB-RELATED"/>
    <property type="match status" value="1"/>
</dbReference>
<dbReference type="Gene3D" id="3.30.1150.10">
    <property type="match status" value="1"/>
</dbReference>
<dbReference type="InterPro" id="IPR006260">
    <property type="entry name" value="TonB/TolA_C"/>
</dbReference>
<evidence type="ECO:0000256" key="1">
    <source>
        <dbReference type="ARBA" id="ARBA00004383"/>
    </source>
</evidence>
<name>A0A4R0YEC0_9GAMM</name>
<dbReference type="SUPFAM" id="SSF74653">
    <property type="entry name" value="TolA/TonB C-terminal domain"/>
    <property type="match status" value="1"/>
</dbReference>
<keyword evidence="9" id="KW-0472">Membrane</keyword>
<dbReference type="GO" id="GO:0055085">
    <property type="term" value="P:transmembrane transport"/>
    <property type="evidence" value="ECO:0007669"/>
    <property type="project" value="InterPro"/>
</dbReference>
<keyword evidence="6" id="KW-0812">Transmembrane</keyword>
<evidence type="ECO:0000256" key="7">
    <source>
        <dbReference type="ARBA" id="ARBA00022927"/>
    </source>
</evidence>
<accession>A0A4R0YEC0</accession>
<protein>
    <submittedName>
        <fullName evidence="11">Energy transducer TonB</fullName>
    </submittedName>
</protein>
<keyword evidence="12" id="KW-1185">Reference proteome</keyword>
<dbReference type="PANTHER" id="PTHR33446:SF2">
    <property type="entry name" value="PROTEIN TONB"/>
    <property type="match status" value="1"/>
</dbReference>
<proteinExistence type="inferred from homology"/>
<evidence type="ECO:0000259" key="10">
    <source>
        <dbReference type="PROSITE" id="PS52015"/>
    </source>
</evidence>
<dbReference type="GO" id="GO:0098797">
    <property type="term" value="C:plasma membrane protein complex"/>
    <property type="evidence" value="ECO:0007669"/>
    <property type="project" value="TreeGrafter"/>
</dbReference>
<evidence type="ECO:0000313" key="11">
    <source>
        <dbReference type="EMBL" id="TCI06398.1"/>
    </source>
</evidence>
<dbReference type="InterPro" id="IPR037682">
    <property type="entry name" value="TonB_C"/>
</dbReference>
<keyword evidence="3" id="KW-0813">Transport</keyword>
<keyword evidence="4" id="KW-1003">Cell membrane</keyword>
<dbReference type="PROSITE" id="PS52015">
    <property type="entry name" value="TONB_CTD"/>
    <property type="match status" value="1"/>
</dbReference>
<dbReference type="EMBL" id="SJTG01000006">
    <property type="protein sequence ID" value="TCI06398.1"/>
    <property type="molecule type" value="Genomic_DNA"/>
</dbReference>
<keyword evidence="5" id="KW-0997">Cell inner membrane</keyword>
<dbReference type="NCBIfam" id="TIGR01352">
    <property type="entry name" value="tonB_Cterm"/>
    <property type="match status" value="1"/>
</dbReference>
<evidence type="ECO:0000256" key="9">
    <source>
        <dbReference type="ARBA" id="ARBA00023136"/>
    </source>
</evidence>
<comment type="subcellular location">
    <subcellularLocation>
        <location evidence="1">Cell inner membrane</location>
        <topology evidence="1">Single-pass membrane protein</topology>
        <orientation evidence="1">Periplasmic side</orientation>
    </subcellularLocation>
</comment>
<comment type="similarity">
    <text evidence="2">Belongs to the TonB family.</text>
</comment>
<dbReference type="AlphaFoldDB" id="A0A4R0YEC0"/>
<sequence length="181" mass="20000">MMRWQRTGRRDLPAAVPAVVHPSTLARSHARPSASHEVPAMNNSSRHMRLVRHAWIKRAAMLAVVLLCAACAPVKHDPVRIPPAKIGDQHVKYPVKAIRLRHEGTVTLIMLVNTTGHVAEVRVEQSSGYLELDQTAVDTARDWLFTPGTIDGVPYPSYVREPINFHLLTLSPPPLVASPTP</sequence>
<evidence type="ECO:0000256" key="5">
    <source>
        <dbReference type="ARBA" id="ARBA00022519"/>
    </source>
</evidence>
<keyword evidence="7" id="KW-0653">Protein transport</keyword>
<dbReference type="GO" id="GO:0031992">
    <property type="term" value="F:energy transducer activity"/>
    <property type="evidence" value="ECO:0007669"/>
    <property type="project" value="TreeGrafter"/>
</dbReference>
<evidence type="ECO:0000256" key="6">
    <source>
        <dbReference type="ARBA" id="ARBA00022692"/>
    </source>
</evidence>
<gene>
    <name evidence="11" type="ORF">EZM97_33470</name>
</gene>
<evidence type="ECO:0000313" key="12">
    <source>
        <dbReference type="Proteomes" id="UP000291822"/>
    </source>
</evidence>
<dbReference type="Pfam" id="PF03544">
    <property type="entry name" value="TonB_C"/>
    <property type="match status" value="1"/>
</dbReference>